<comment type="caution">
    <text evidence="1">The sequence shown here is derived from an EMBL/GenBank/DDBJ whole genome shotgun (WGS) entry which is preliminary data.</text>
</comment>
<evidence type="ECO:0000313" key="2">
    <source>
        <dbReference type="Proteomes" id="UP000218332"/>
    </source>
</evidence>
<dbReference type="AlphaFoldDB" id="A0A2A2HYN4"/>
<dbReference type="EMBL" id="NMPM01000184">
    <property type="protein sequence ID" value="PAV24431.1"/>
    <property type="molecule type" value="Genomic_DNA"/>
</dbReference>
<sequence>MLRDEELTYRIRGCIYEVYRQLGHGFLESVYQKALVAELGRQGLAVEQEWPVQIFYKGTDVGEFRLDLVVERRVILELKAQKTLPRGAETQLLSYLKARGIKLGLLANFTYPKTYVKRIILEYQ</sequence>
<reference evidence="1 2" key="1">
    <citation type="submission" date="2017-07" db="EMBL/GenBank/DDBJ databases">
        <title>Tamlnaduibacter salinus (Mi-7) genome sequencing.</title>
        <authorList>
            <person name="Verma A."/>
            <person name="Krishnamurthi S."/>
        </authorList>
    </citation>
    <scope>NUCLEOTIDE SEQUENCE [LARGE SCALE GENOMIC DNA]</scope>
    <source>
        <strain evidence="1 2">Mi-7</strain>
    </source>
</reference>
<accession>A0A2A2HYN4</accession>
<dbReference type="NCBIfam" id="TIGR04256">
    <property type="entry name" value="GxxExxY"/>
    <property type="match status" value="1"/>
</dbReference>
<evidence type="ECO:0000313" key="1">
    <source>
        <dbReference type="EMBL" id="PAV24431.1"/>
    </source>
</evidence>
<protein>
    <submittedName>
        <fullName evidence="1">GxxExxY protein</fullName>
    </submittedName>
</protein>
<organism evidence="1 2">
    <name type="scientific">Tamilnaduibacter salinus</name>
    <dbReference type="NCBI Taxonomy" id="1484056"/>
    <lineage>
        <taxon>Bacteria</taxon>
        <taxon>Pseudomonadati</taxon>
        <taxon>Pseudomonadota</taxon>
        <taxon>Gammaproteobacteria</taxon>
        <taxon>Pseudomonadales</taxon>
        <taxon>Marinobacteraceae</taxon>
        <taxon>Tamilnaduibacter</taxon>
    </lineage>
</organism>
<dbReference type="Proteomes" id="UP000218332">
    <property type="component" value="Unassembled WGS sequence"/>
</dbReference>
<dbReference type="RefSeq" id="WP_095612451.1">
    <property type="nucleotide sequence ID" value="NZ_NMPM01000184.1"/>
</dbReference>
<name>A0A2A2HYN4_9GAMM</name>
<dbReference type="Pfam" id="PF13366">
    <property type="entry name" value="PDDEXK_3"/>
    <property type="match status" value="1"/>
</dbReference>
<proteinExistence type="predicted"/>
<gene>
    <name evidence="1" type="ORF">CF392_16320</name>
</gene>
<dbReference type="InterPro" id="IPR026350">
    <property type="entry name" value="GxxExxY"/>
</dbReference>
<keyword evidence="2" id="KW-1185">Reference proteome</keyword>